<dbReference type="Proteomes" id="UP001370490">
    <property type="component" value="Unassembled WGS sequence"/>
</dbReference>
<dbReference type="CDD" id="cd17582">
    <property type="entry name" value="psREC_PRR"/>
    <property type="match status" value="1"/>
</dbReference>
<keyword evidence="2" id="KW-0805">Transcription regulation</keyword>
<comment type="caution">
    <text evidence="4">Lacks conserved residue(s) required for the propagation of feature annotation.</text>
</comment>
<evidence type="ECO:0000313" key="8">
    <source>
        <dbReference type="Proteomes" id="UP001370490"/>
    </source>
</evidence>
<keyword evidence="3" id="KW-0804">Transcription</keyword>
<reference evidence="7 8" key="1">
    <citation type="submission" date="2023-12" db="EMBL/GenBank/DDBJ databases">
        <title>A high-quality genome assembly for Dillenia turbinata (Dilleniales).</title>
        <authorList>
            <person name="Chanderbali A."/>
        </authorList>
    </citation>
    <scope>NUCLEOTIDE SEQUENCE [LARGE SCALE GENOMIC DNA]</scope>
    <source>
        <strain evidence="7">LSX21</strain>
        <tissue evidence="7">Leaf</tissue>
    </source>
</reference>
<evidence type="ECO:0000256" key="2">
    <source>
        <dbReference type="ARBA" id="ARBA00023015"/>
    </source>
</evidence>
<feature type="compositionally biased region" description="Polar residues" evidence="5">
    <location>
        <begin position="161"/>
        <end position="177"/>
    </location>
</feature>
<evidence type="ECO:0000256" key="4">
    <source>
        <dbReference type="PROSITE-ProRule" id="PRU00169"/>
    </source>
</evidence>
<keyword evidence="8" id="KW-1185">Reference proteome</keyword>
<feature type="region of interest" description="Disordered" evidence="5">
    <location>
        <begin position="1"/>
        <end position="21"/>
    </location>
</feature>
<evidence type="ECO:0000256" key="5">
    <source>
        <dbReference type="SAM" id="MobiDB-lite"/>
    </source>
</evidence>
<organism evidence="7 8">
    <name type="scientific">Dillenia turbinata</name>
    <dbReference type="NCBI Taxonomy" id="194707"/>
    <lineage>
        <taxon>Eukaryota</taxon>
        <taxon>Viridiplantae</taxon>
        <taxon>Streptophyta</taxon>
        <taxon>Embryophyta</taxon>
        <taxon>Tracheophyta</taxon>
        <taxon>Spermatophyta</taxon>
        <taxon>Magnoliopsida</taxon>
        <taxon>eudicotyledons</taxon>
        <taxon>Gunneridae</taxon>
        <taxon>Pentapetalae</taxon>
        <taxon>Dilleniales</taxon>
        <taxon>Dilleniaceae</taxon>
        <taxon>Dillenia</taxon>
    </lineage>
</organism>
<dbReference type="PANTHER" id="PTHR43874">
    <property type="entry name" value="TWO-COMPONENT RESPONSE REGULATOR"/>
    <property type="match status" value="1"/>
</dbReference>
<evidence type="ECO:0000256" key="1">
    <source>
        <dbReference type="ARBA" id="ARBA00023012"/>
    </source>
</evidence>
<evidence type="ECO:0000259" key="6">
    <source>
        <dbReference type="PROSITE" id="PS50110"/>
    </source>
</evidence>
<evidence type="ECO:0000256" key="3">
    <source>
        <dbReference type="ARBA" id="ARBA00023163"/>
    </source>
</evidence>
<dbReference type="InterPro" id="IPR045279">
    <property type="entry name" value="ARR-like"/>
</dbReference>
<dbReference type="PROSITE" id="PS50110">
    <property type="entry name" value="RESPONSE_REGULATORY"/>
    <property type="match status" value="1"/>
</dbReference>
<feature type="region of interest" description="Disordered" evidence="5">
    <location>
        <begin position="161"/>
        <end position="225"/>
    </location>
</feature>
<dbReference type="Pfam" id="PF00072">
    <property type="entry name" value="Response_reg"/>
    <property type="match status" value="1"/>
</dbReference>
<dbReference type="InterPro" id="IPR001789">
    <property type="entry name" value="Sig_transdc_resp-reg_receiver"/>
</dbReference>
<dbReference type="SMART" id="SM00448">
    <property type="entry name" value="REC"/>
    <property type="match status" value="1"/>
</dbReference>
<comment type="caution">
    <text evidence="7">The sequence shown here is derived from an EMBL/GenBank/DDBJ whole genome shotgun (WGS) entry which is preliminary data.</text>
</comment>
<feature type="domain" description="Response regulatory" evidence="6">
    <location>
        <begin position="40"/>
        <end position="158"/>
    </location>
</feature>
<keyword evidence="1" id="KW-0902">Two-component regulatory system</keyword>
<dbReference type="Gene3D" id="3.40.50.2300">
    <property type="match status" value="1"/>
</dbReference>
<evidence type="ECO:0000313" key="7">
    <source>
        <dbReference type="EMBL" id="KAK6936615.1"/>
    </source>
</evidence>
<gene>
    <name evidence="7" type="ORF">RJ641_033645</name>
</gene>
<dbReference type="EMBL" id="JBAMMX010000007">
    <property type="protein sequence ID" value="KAK6936615.1"/>
    <property type="molecule type" value="Genomic_DNA"/>
</dbReference>
<proteinExistence type="predicted"/>
<dbReference type="SUPFAM" id="SSF52172">
    <property type="entry name" value="CheY-like"/>
    <property type="match status" value="1"/>
</dbReference>
<accession>A0AAN8ZJL6</accession>
<sequence>MEEVMSEKRKEEEEMQKNKKNEVPGSVVRWERFLPRMVLRVLLVEADDSTRQIIAALLRKCSYRVVAVPDGLKAWELLRGRPRNIDLILTEVELPSISGYALLTLIMEHEICKNIPVIMMSSEDSISTVYKCMLRGAADFLVKPVRRNELRNLWQHVWRRQSSSNGQQGPQDESVAQQKVEATAENDAGSNHSSDYMPCVQRNNEGIEKGSDAQSSCSKPEMEAESAYVENMQNLSRPNWSLSLARDKEVQKHDHCAQLDQKMPMHGSETVEAAASKDGNMNGQEVDVELESHRAGTNVTNEACENSSPLLDSCREAMDLFGSSNNEVKHGYGGYGSDNPICSLDSPPHLDLSLRRFQYSHAENLACHQRQKLNHSDASAFS</sequence>
<dbReference type="InterPro" id="IPR011006">
    <property type="entry name" value="CheY-like_superfamily"/>
</dbReference>
<protein>
    <submittedName>
        <fullName evidence="7">Signal transduction response regulator, receiver domain</fullName>
    </submittedName>
</protein>
<dbReference type="AlphaFoldDB" id="A0AAN8ZJL6"/>
<dbReference type="PANTHER" id="PTHR43874:SF95">
    <property type="entry name" value="TWO-COMPONENT RESPONSE REGULATOR-LIKE APRR5"/>
    <property type="match status" value="1"/>
</dbReference>
<feature type="non-terminal residue" evidence="7">
    <location>
        <position position="382"/>
    </location>
</feature>
<dbReference type="GO" id="GO:0009736">
    <property type="term" value="P:cytokinin-activated signaling pathway"/>
    <property type="evidence" value="ECO:0007669"/>
    <property type="project" value="InterPro"/>
</dbReference>
<name>A0AAN8ZJL6_9MAGN</name>
<dbReference type="GO" id="GO:0000160">
    <property type="term" value="P:phosphorelay signal transduction system"/>
    <property type="evidence" value="ECO:0007669"/>
    <property type="project" value="UniProtKB-KW"/>
</dbReference>